<evidence type="ECO:0000256" key="1">
    <source>
        <dbReference type="SAM" id="MobiDB-lite"/>
    </source>
</evidence>
<dbReference type="EMBL" id="CP036287">
    <property type="protein sequence ID" value="QDU68357.1"/>
    <property type="molecule type" value="Genomic_DNA"/>
</dbReference>
<dbReference type="AlphaFoldDB" id="A0A518BN23"/>
<dbReference type="Proteomes" id="UP000316921">
    <property type="component" value="Chromosome"/>
</dbReference>
<dbReference type="RefSeq" id="WP_145067298.1">
    <property type="nucleotide sequence ID" value="NZ_CP036287.1"/>
</dbReference>
<dbReference type="Gene3D" id="2.20.25.110">
    <property type="entry name" value="S-adenosyl-L-methionine-dependent methyltransferases"/>
    <property type="match status" value="1"/>
</dbReference>
<dbReference type="InterPro" id="IPR029063">
    <property type="entry name" value="SAM-dependent_MTases_sf"/>
</dbReference>
<accession>A0A518BN23</accession>
<dbReference type="SUPFAM" id="SSF53335">
    <property type="entry name" value="S-adenosyl-L-methionine-dependent methyltransferases"/>
    <property type="match status" value="1"/>
</dbReference>
<sequence length="333" mass="37571">MSPSSTAKKKSKSAGKQAERKPSTKRPAAAAAKNGPTKSGPKKSGKAGAKAKGAGKKRKVAGLTAATADKYELYQAAVQSPGADVDFLIDTFKKLRNKEPRHLREDFCGTGYLLAEWLRRNKKNTAEGFDNDPEPIEWGLAHNFDDVKAHESRLKLHLGDVREPSDRQPDIRTAPNFSWMIFTERAVLLEYFKAAHADLADKGLFVMDIYGGPEAFEELEEEREIDGANFTYVWDQDSYHPASGRYRCKIHFRFEDGSEIRDMFDYDWRLWFLPEVVDILREAGFSSVDSYWEGTEEDDEAGEDDYLEGNGEFEKSDVGENCPAWVTYIVAQK</sequence>
<gene>
    <name evidence="2" type="ORF">Pla133_34530</name>
</gene>
<organism evidence="2 3">
    <name type="scientific">Engelhardtia mirabilis</name>
    <dbReference type="NCBI Taxonomy" id="2528011"/>
    <lineage>
        <taxon>Bacteria</taxon>
        <taxon>Pseudomonadati</taxon>
        <taxon>Planctomycetota</taxon>
        <taxon>Planctomycetia</taxon>
        <taxon>Planctomycetia incertae sedis</taxon>
        <taxon>Engelhardtia</taxon>
    </lineage>
</organism>
<feature type="compositionally biased region" description="Acidic residues" evidence="1">
    <location>
        <begin position="294"/>
        <end position="307"/>
    </location>
</feature>
<dbReference type="PANTHER" id="PTHR37211:SF1">
    <property type="entry name" value="EXPRESSED PROTEIN"/>
    <property type="match status" value="1"/>
</dbReference>
<feature type="region of interest" description="Disordered" evidence="1">
    <location>
        <begin position="1"/>
        <end position="61"/>
    </location>
</feature>
<evidence type="ECO:0000313" key="2">
    <source>
        <dbReference type="EMBL" id="QDU68357.1"/>
    </source>
</evidence>
<keyword evidence="3" id="KW-1185">Reference proteome</keyword>
<dbReference type="PANTHER" id="PTHR37211">
    <property type="entry name" value="EXPRESSED PROTEIN"/>
    <property type="match status" value="1"/>
</dbReference>
<name>A0A518BN23_9BACT</name>
<protein>
    <recommendedName>
        <fullName evidence="4">Methyltransferase domain protein</fullName>
    </recommendedName>
</protein>
<dbReference type="KEGG" id="pbap:Pla133_34530"/>
<proteinExistence type="predicted"/>
<dbReference type="Gene3D" id="3.40.50.150">
    <property type="entry name" value="Vaccinia Virus protein VP39"/>
    <property type="match status" value="1"/>
</dbReference>
<reference evidence="2 3" key="1">
    <citation type="submission" date="2019-02" db="EMBL/GenBank/DDBJ databases">
        <title>Deep-cultivation of Planctomycetes and their phenomic and genomic characterization uncovers novel biology.</title>
        <authorList>
            <person name="Wiegand S."/>
            <person name="Jogler M."/>
            <person name="Boedeker C."/>
            <person name="Pinto D."/>
            <person name="Vollmers J."/>
            <person name="Rivas-Marin E."/>
            <person name="Kohn T."/>
            <person name="Peeters S.H."/>
            <person name="Heuer A."/>
            <person name="Rast P."/>
            <person name="Oberbeckmann S."/>
            <person name="Bunk B."/>
            <person name="Jeske O."/>
            <person name="Meyerdierks A."/>
            <person name="Storesund J.E."/>
            <person name="Kallscheuer N."/>
            <person name="Luecker S."/>
            <person name="Lage O.M."/>
            <person name="Pohl T."/>
            <person name="Merkel B.J."/>
            <person name="Hornburger P."/>
            <person name="Mueller R.-W."/>
            <person name="Bruemmer F."/>
            <person name="Labrenz M."/>
            <person name="Spormann A.M."/>
            <person name="Op den Camp H."/>
            <person name="Overmann J."/>
            <person name="Amann R."/>
            <person name="Jetten M.S.M."/>
            <person name="Mascher T."/>
            <person name="Medema M.H."/>
            <person name="Devos D.P."/>
            <person name="Kaster A.-K."/>
            <person name="Ovreas L."/>
            <person name="Rohde M."/>
            <person name="Galperin M.Y."/>
            <person name="Jogler C."/>
        </authorList>
    </citation>
    <scope>NUCLEOTIDE SEQUENCE [LARGE SCALE GENOMIC DNA]</scope>
    <source>
        <strain evidence="2 3">Pla133</strain>
    </source>
</reference>
<feature type="region of interest" description="Disordered" evidence="1">
    <location>
        <begin position="293"/>
        <end position="315"/>
    </location>
</feature>
<evidence type="ECO:0008006" key="4">
    <source>
        <dbReference type="Google" id="ProtNLM"/>
    </source>
</evidence>
<evidence type="ECO:0000313" key="3">
    <source>
        <dbReference type="Proteomes" id="UP000316921"/>
    </source>
</evidence>